<dbReference type="RefSeq" id="WP_157583535.1">
    <property type="nucleotide sequence ID" value="NZ_WPIN01000002.1"/>
</dbReference>
<proteinExistence type="predicted"/>
<evidence type="ECO:0000259" key="2">
    <source>
        <dbReference type="Pfam" id="PF18932"/>
    </source>
</evidence>
<evidence type="ECO:0000313" key="3">
    <source>
        <dbReference type="EMBL" id="MVM29295.1"/>
    </source>
</evidence>
<sequence length="147" mass="16081">MNRPGRNGGTLRDFPKGQSGNPAGRPPKQGTISQLMKQLGQCSDLELSITTTTADGQVSRQSLTYSTDGDNTLFAIVAMQLIYRALRGDINAFKVLLDRTEGRVPRPVKSKSGKPSTGQLESRTDGQIQDELRELRTRRLARAAPNL</sequence>
<evidence type="ECO:0000256" key="1">
    <source>
        <dbReference type="SAM" id="MobiDB-lite"/>
    </source>
</evidence>
<gene>
    <name evidence="3" type="ORF">GO755_04565</name>
</gene>
<feature type="compositionally biased region" description="Polar residues" evidence="1">
    <location>
        <begin position="113"/>
        <end position="127"/>
    </location>
</feature>
<comment type="caution">
    <text evidence="3">The sequence shown here is derived from an EMBL/GenBank/DDBJ whole genome shotgun (WGS) entry which is preliminary data.</text>
</comment>
<keyword evidence="4" id="KW-1185">Reference proteome</keyword>
<dbReference type="EMBL" id="WPIN01000002">
    <property type="protein sequence ID" value="MVM29295.1"/>
    <property type="molecule type" value="Genomic_DNA"/>
</dbReference>
<protein>
    <recommendedName>
        <fullName evidence="2">DUF5681 domain-containing protein</fullName>
    </recommendedName>
</protein>
<name>A0A7K1S6C7_9BACT</name>
<dbReference type="Pfam" id="PF18932">
    <property type="entry name" value="DUF5681"/>
    <property type="match status" value="1"/>
</dbReference>
<accession>A0A7K1S6C7</accession>
<evidence type="ECO:0000313" key="4">
    <source>
        <dbReference type="Proteomes" id="UP000436006"/>
    </source>
</evidence>
<feature type="domain" description="DUF5681" evidence="2">
    <location>
        <begin position="14"/>
        <end position="103"/>
    </location>
</feature>
<dbReference type="InterPro" id="IPR043736">
    <property type="entry name" value="DUF5681"/>
</dbReference>
<feature type="region of interest" description="Disordered" evidence="1">
    <location>
        <begin position="101"/>
        <end position="130"/>
    </location>
</feature>
<dbReference type="Proteomes" id="UP000436006">
    <property type="component" value="Unassembled WGS sequence"/>
</dbReference>
<reference evidence="3 4" key="1">
    <citation type="submission" date="2019-12" db="EMBL/GenBank/DDBJ databases">
        <title>Spirosoma sp. HMF4905 genome sequencing and assembly.</title>
        <authorList>
            <person name="Kang H."/>
            <person name="Cha I."/>
            <person name="Kim H."/>
            <person name="Joh K."/>
        </authorList>
    </citation>
    <scope>NUCLEOTIDE SEQUENCE [LARGE SCALE GENOMIC DNA]</scope>
    <source>
        <strain evidence="3 4">HMF4905</strain>
    </source>
</reference>
<dbReference type="AlphaFoldDB" id="A0A7K1S6C7"/>
<feature type="region of interest" description="Disordered" evidence="1">
    <location>
        <begin position="1"/>
        <end position="30"/>
    </location>
</feature>
<organism evidence="3 4">
    <name type="scientific">Spirosoma arboris</name>
    <dbReference type="NCBI Taxonomy" id="2682092"/>
    <lineage>
        <taxon>Bacteria</taxon>
        <taxon>Pseudomonadati</taxon>
        <taxon>Bacteroidota</taxon>
        <taxon>Cytophagia</taxon>
        <taxon>Cytophagales</taxon>
        <taxon>Cytophagaceae</taxon>
        <taxon>Spirosoma</taxon>
    </lineage>
</organism>